<evidence type="ECO:0000313" key="3">
    <source>
        <dbReference type="Proteomes" id="UP000247681"/>
    </source>
</evidence>
<dbReference type="Proteomes" id="UP000247681">
    <property type="component" value="Unassembled WGS sequence"/>
</dbReference>
<keyword evidence="1" id="KW-1133">Transmembrane helix</keyword>
<dbReference type="AlphaFoldDB" id="A0A2V4BZX6"/>
<feature type="transmembrane region" description="Helical" evidence="1">
    <location>
        <begin position="15"/>
        <end position="36"/>
    </location>
</feature>
<name>A0A2V4BZX6_9FLAO</name>
<accession>A0A2V4BZX6</accession>
<reference evidence="2 3" key="1">
    <citation type="submission" date="2018-05" db="EMBL/GenBank/DDBJ databases">
        <title>Flavobacterium sp. strain IMCC34758, incomplete genome.</title>
        <authorList>
            <person name="Joung Y."/>
        </authorList>
    </citation>
    <scope>NUCLEOTIDE SEQUENCE [LARGE SCALE GENOMIC DNA]</scope>
    <source>
        <strain evidence="2 3">IMCC34758</strain>
    </source>
</reference>
<dbReference type="RefSeq" id="WP_124019434.1">
    <property type="nucleotide sequence ID" value="NZ_QJHL01000003.1"/>
</dbReference>
<dbReference type="OrthoDB" id="5386209at2"/>
<feature type="transmembrane region" description="Helical" evidence="1">
    <location>
        <begin position="140"/>
        <end position="157"/>
    </location>
</feature>
<evidence type="ECO:0000256" key="1">
    <source>
        <dbReference type="SAM" id="Phobius"/>
    </source>
</evidence>
<keyword evidence="1" id="KW-0472">Membrane</keyword>
<gene>
    <name evidence="2" type="ORF">DMB68_14080</name>
</gene>
<feature type="transmembrane region" description="Helical" evidence="1">
    <location>
        <begin position="115"/>
        <end position="134"/>
    </location>
</feature>
<feature type="transmembrane region" description="Helical" evidence="1">
    <location>
        <begin position="331"/>
        <end position="350"/>
    </location>
</feature>
<keyword evidence="1" id="KW-0812">Transmembrane</keyword>
<keyword evidence="3" id="KW-1185">Reference proteome</keyword>
<dbReference type="EMBL" id="QJHL01000003">
    <property type="protein sequence ID" value="PXY44588.1"/>
    <property type="molecule type" value="Genomic_DNA"/>
</dbReference>
<organism evidence="2 3">
    <name type="scientific">Flavobacterium hydrophilum</name>
    <dbReference type="NCBI Taxonomy" id="2211445"/>
    <lineage>
        <taxon>Bacteria</taxon>
        <taxon>Pseudomonadati</taxon>
        <taxon>Bacteroidota</taxon>
        <taxon>Flavobacteriia</taxon>
        <taxon>Flavobacteriales</taxon>
        <taxon>Flavobacteriaceae</taxon>
        <taxon>Flavobacterium</taxon>
    </lineage>
</organism>
<protein>
    <submittedName>
        <fullName evidence="2">Uncharacterized protein</fullName>
    </submittedName>
</protein>
<feature type="transmembrane region" description="Helical" evidence="1">
    <location>
        <begin position="48"/>
        <end position="64"/>
    </location>
</feature>
<feature type="transmembrane region" description="Helical" evidence="1">
    <location>
        <begin position="70"/>
        <end position="94"/>
    </location>
</feature>
<evidence type="ECO:0000313" key="2">
    <source>
        <dbReference type="EMBL" id="PXY44588.1"/>
    </source>
</evidence>
<comment type="caution">
    <text evidence="2">The sequence shown here is derived from an EMBL/GenBank/DDBJ whole genome shotgun (WGS) entry which is preliminary data.</text>
</comment>
<sequence length="407" mass="46601">METFSDFYNSLSVEWPFLFFMMFMSMGVAIFHTLIIGELFNINFRPKWLFFIVNPALIAIAGLVDVKLGVLVFIILFLSVFVLGILGMIISSISDGYKRVKREDKERVKMGKKPLPWWIKILGSLSTLFFFGFMLSLGPAYFIIIIFIILPFLTSIFKKSNKKIFYKLQRVLPTSNIRSVAMGLAEISGKAKTIDTNVSRISSKNCIGFYYTIESISTDSDGDKSYSLEFSETVCNPFFLEDNSGKIKVMPSEIEFIDFGIDEQYHSALKRYTQYLLVENQEVLLIGKAGLGKNNEPVFEKEEIKNVFGMAPVASVANYNEWSPIMQSAGYFIYFWVITIALLLITPINLKNNTIEFGEINWKIPFQDSRPINSIDDFYDMLDDSYNRKEIAPQEVQDTQKATEETK</sequence>
<proteinExistence type="predicted"/>